<protein>
    <recommendedName>
        <fullName evidence="8">MotA/TolQ/ExbB proton channel domain-containing protein</fullName>
    </recommendedName>
</protein>
<keyword evidence="3" id="KW-1003">Cell membrane</keyword>
<evidence type="ECO:0000256" key="4">
    <source>
        <dbReference type="ARBA" id="ARBA00022692"/>
    </source>
</evidence>
<evidence type="ECO:0000256" key="5">
    <source>
        <dbReference type="ARBA" id="ARBA00022989"/>
    </source>
</evidence>
<comment type="subcellular location">
    <subcellularLocation>
        <location evidence="1">Cell membrane</location>
        <topology evidence="1">Multi-pass membrane protein</topology>
    </subcellularLocation>
</comment>
<keyword evidence="4 7" id="KW-0812">Transmembrane</keyword>
<organism evidence="9">
    <name type="scientific">marine metagenome</name>
    <dbReference type="NCBI Taxonomy" id="408172"/>
    <lineage>
        <taxon>unclassified sequences</taxon>
        <taxon>metagenomes</taxon>
        <taxon>ecological metagenomes</taxon>
    </lineage>
</organism>
<dbReference type="Pfam" id="PF01618">
    <property type="entry name" value="MotA_ExbB"/>
    <property type="match status" value="1"/>
</dbReference>
<dbReference type="PANTHER" id="PTHR30625">
    <property type="entry name" value="PROTEIN TOLQ"/>
    <property type="match status" value="1"/>
</dbReference>
<dbReference type="PANTHER" id="PTHR30625:SF11">
    <property type="entry name" value="MOTA_TOLQ_EXBB PROTON CHANNEL DOMAIN-CONTAINING PROTEIN"/>
    <property type="match status" value="1"/>
</dbReference>
<keyword evidence="5 7" id="KW-1133">Transmembrane helix</keyword>
<evidence type="ECO:0000256" key="2">
    <source>
        <dbReference type="ARBA" id="ARBA00010442"/>
    </source>
</evidence>
<dbReference type="EMBL" id="UINC01199775">
    <property type="protein sequence ID" value="SVE18365.1"/>
    <property type="molecule type" value="Genomic_DNA"/>
</dbReference>
<feature type="non-terminal residue" evidence="9">
    <location>
        <position position="1"/>
    </location>
</feature>
<evidence type="ECO:0000256" key="1">
    <source>
        <dbReference type="ARBA" id="ARBA00004651"/>
    </source>
</evidence>
<dbReference type="InterPro" id="IPR002898">
    <property type="entry name" value="MotA_ExbB_proton_chnl"/>
</dbReference>
<dbReference type="AlphaFoldDB" id="A0A383BG43"/>
<comment type="similarity">
    <text evidence="2">Belongs to the ExbB/TolQ family.</text>
</comment>
<reference evidence="9" key="1">
    <citation type="submission" date="2018-05" db="EMBL/GenBank/DDBJ databases">
        <authorList>
            <person name="Lanie J.A."/>
            <person name="Ng W.-L."/>
            <person name="Kazmierczak K.M."/>
            <person name="Andrzejewski T.M."/>
            <person name="Davidsen T.M."/>
            <person name="Wayne K.J."/>
            <person name="Tettelin H."/>
            <person name="Glass J.I."/>
            <person name="Rusch D."/>
            <person name="Podicherti R."/>
            <person name="Tsui H.-C.T."/>
            <person name="Winkler M.E."/>
        </authorList>
    </citation>
    <scope>NUCLEOTIDE SEQUENCE</scope>
</reference>
<sequence length="168" mass="18429">RELREQAEIRPRKISNLKPSDTHPVGRILLHGMTVLPSTPNHFKESLKDQARREKHVLEKGLVSLEVIAGVAPLFGLLGTALGMISVFQDLSLEGPDRAESLSRGISEALITTVSGLSVGIPALIAYVLYSRKVETLLLRMEEEILFLHDRLTPGQSGNKTTSAKSKQ</sequence>
<name>A0A383BG43_9ZZZZ</name>
<evidence type="ECO:0000313" key="9">
    <source>
        <dbReference type="EMBL" id="SVE18365.1"/>
    </source>
</evidence>
<dbReference type="GO" id="GO:0005886">
    <property type="term" value="C:plasma membrane"/>
    <property type="evidence" value="ECO:0007669"/>
    <property type="project" value="UniProtKB-SubCell"/>
</dbReference>
<evidence type="ECO:0000259" key="8">
    <source>
        <dbReference type="Pfam" id="PF01618"/>
    </source>
</evidence>
<proteinExistence type="inferred from homology"/>
<dbReference type="GO" id="GO:0017038">
    <property type="term" value="P:protein import"/>
    <property type="evidence" value="ECO:0007669"/>
    <property type="project" value="TreeGrafter"/>
</dbReference>
<evidence type="ECO:0000256" key="3">
    <source>
        <dbReference type="ARBA" id="ARBA00022475"/>
    </source>
</evidence>
<feature type="transmembrane region" description="Helical" evidence="7">
    <location>
        <begin position="62"/>
        <end position="89"/>
    </location>
</feature>
<evidence type="ECO:0000256" key="6">
    <source>
        <dbReference type="ARBA" id="ARBA00023136"/>
    </source>
</evidence>
<feature type="transmembrane region" description="Helical" evidence="7">
    <location>
        <begin position="109"/>
        <end position="130"/>
    </location>
</feature>
<gene>
    <name evidence="9" type="ORF">METZ01_LOCUS471219</name>
</gene>
<dbReference type="InterPro" id="IPR050790">
    <property type="entry name" value="ExbB/TolQ_transport"/>
</dbReference>
<keyword evidence="6 7" id="KW-0472">Membrane</keyword>
<feature type="domain" description="MotA/TolQ/ExbB proton channel" evidence="8">
    <location>
        <begin position="23"/>
        <end position="142"/>
    </location>
</feature>
<accession>A0A383BG43</accession>
<evidence type="ECO:0000256" key="7">
    <source>
        <dbReference type="SAM" id="Phobius"/>
    </source>
</evidence>